<dbReference type="GO" id="GO:0042781">
    <property type="term" value="F:3'-tRNA processing endoribonuclease activity"/>
    <property type="evidence" value="ECO:0007669"/>
    <property type="project" value="UniProtKB-EC"/>
</dbReference>
<dbReference type="InterPro" id="IPR027794">
    <property type="entry name" value="tRNase_Z_dom"/>
</dbReference>
<name>A0A261XW01_9FUNG</name>
<evidence type="ECO:0000256" key="16">
    <source>
        <dbReference type="ARBA" id="ARBA00023128"/>
    </source>
</evidence>
<dbReference type="AlphaFoldDB" id="A0A261XW01"/>
<evidence type="ECO:0000256" key="9">
    <source>
        <dbReference type="ARBA" id="ARBA00022694"/>
    </source>
</evidence>
<evidence type="ECO:0000256" key="2">
    <source>
        <dbReference type="ARBA" id="ARBA00001947"/>
    </source>
</evidence>
<evidence type="ECO:0000256" key="12">
    <source>
        <dbReference type="ARBA" id="ARBA00022759"/>
    </source>
</evidence>
<evidence type="ECO:0000313" key="26">
    <source>
        <dbReference type="EMBL" id="OZJ02530.1"/>
    </source>
</evidence>
<dbReference type="FunFam" id="3.60.15.10:FF:000014">
    <property type="entry name" value="Zinc phosphodiesterase ELAC protein 2"/>
    <property type="match status" value="1"/>
</dbReference>
<evidence type="ECO:0000259" key="25">
    <source>
        <dbReference type="SMART" id="SM00849"/>
    </source>
</evidence>
<evidence type="ECO:0000256" key="13">
    <source>
        <dbReference type="ARBA" id="ARBA00022801"/>
    </source>
</evidence>
<evidence type="ECO:0000256" key="20">
    <source>
        <dbReference type="ARBA" id="ARBA00032104"/>
    </source>
</evidence>
<keyword evidence="15" id="KW-0809">Transit peptide</keyword>
<comment type="subcellular location">
    <subcellularLocation>
        <location evidence="4">Mitochondrion matrix</location>
    </subcellularLocation>
    <subcellularLocation>
        <location evidence="3">Nucleus</location>
    </subcellularLocation>
</comment>
<sequence>MKSSVLILGTPGREGQPSIMLRFDSQNYLFNCPEGTQRVSVENRTRMVKTHNIFFTRVNWDCIGGLPGLLLTVADAGLSRLKLQGGRNLTHSIAAMRQFLYRQNIDVETLEFPLDALEYQDENIRVTPMILTRQVSSDPVLIDANSKRESLPKRRRSSSPDQDESDSLSIFEKLEYNRKVISGLFPGTSGRKSSVPTVNTTLAVKKRKIEADRPAEATAHNVPEGSLGYGDVPPVIDEVEVQAIKAAARGERRRVKGLPTTTPSEEVLCYIVRGPKDRGKFLPKLAQELGIPRGPLYGKLQRDIPITLDDGRTIQPEQVKSKPRNPRTFAVVDCPDSSYVDSLICNPMWQKFSREASEASEATKMDHGDMKLVIHLLGDQMMGNEAYAKWMESFDDSVQHILLSRDHSSRLPLYAAHTTAQLKLSLLNDRIFRVPDFASADVALSSTMNEKAPPHSVTGINQLVYQLEPTSELDHSVANEFPHPSDVERFIKPNFDGLQDYIRVAVEARQKQNLSTAHVEALLNFLRTNRSENNTWISELIKPYARKTKGGEVDLCQHRADDPYGLEVVTLGTGSAIPSKYRNVSATLLDTSSGSVLLDCGEGTWGQMVRFYGPKHIGQALRQLKCIFISHLHADHHLGTVKVLSRWAETVNTGHISVVAPLRFLTWLKEYAQVQDFGLARVNFVANENMVQGISKDSDSYKLLCTDLQLADITTTPVDHCPKAYGVAFQKASANTKDWKVVYSGDTRPCQALVDIGKDATLLIHEATFDDTKMQEAREKRHSTANEAIDVGKQMNAKAILLNHFSQRYPKLPVLSEHVSNVAISFDLMSVRIRDIQDFSKFYDALRLLYAEPEESEELE</sequence>
<comment type="similarity">
    <text evidence="5">Belongs to the RNase Z family.</text>
</comment>
<keyword evidence="14" id="KW-0862">Zinc</keyword>
<feature type="region of interest" description="Disordered" evidence="24">
    <location>
        <begin position="142"/>
        <end position="168"/>
    </location>
</feature>
<dbReference type="EC" id="3.1.26.11" evidence="6"/>
<dbReference type="Proteomes" id="UP000242875">
    <property type="component" value="Unassembled WGS sequence"/>
</dbReference>
<evidence type="ECO:0000256" key="6">
    <source>
        <dbReference type="ARBA" id="ARBA00012477"/>
    </source>
</evidence>
<comment type="catalytic activity">
    <reaction evidence="1">
        <text>Endonucleolytic cleavage of RNA, removing extra 3' nucleotides from tRNA precursor, generating 3' termini of tRNAs. A 3'-hydroxy group is left at the tRNA terminus and a 5'-phosphoryl group is left at the trailer molecule.</text>
        <dbReference type="EC" id="3.1.26.11"/>
    </reaction>
</comment>
<evidence type="ECO:0000256" key="17">
    <source>
        <dbReference type="ARBA" id="ARBA00023242"/>
    </source>
</evidence>
<evidence type="ECO:0000313" key="27">
    <source>
        <dbReference type="Proteomes" id="UP000242875"/>
    </source>
</evidence>
<dbReference type="SUPFAM" id="SSF56281">
    <property type="entry name" value="Metallo-hydrolase/oxidoreductase"/>
    <property type="match status" value="2"/>
</dbReference>
<gene>
    <name evidence="26" type="ORF">BZG36_04131</name>
</gene>
<dbReference type="Pfam" id="PF13691">
    <property type="entry name" value="Lactamase_B_4"/>
    <property type="match status" value="1"/>
</dbReference>
<dbReference type="GO" id="GO:0005634">
    <property type="term" value="C:nucleus"/>
    <property type="evidence" value="ECO:0007669"/>
    <property type="project" value="UniProtKB-SubCell"/>
</dbReference>
<comment type="function">
    <text evidence="22">Zinc phosphodiesterase, which displays mitochondrial tRNA 3'-processing endonuclease activity. Involved in tRNA maturation, by removing a 3'-trailer from precursor tRNA. Associates with mitochondrial DNA complexes at the nucleoids to initiate RNA processing and ribosome assembly.</text>
</comment>
<protein>
    <recommendedName>
        <fullName evidence="7">Zinc phosphodiesterase ELAC protein 2</fullName>
        <ecNumber evidence="6">3.1.26.11</ecNumber>
    </recommendedName>
    <alternativeName>
        <fullName evidence="21">ElaC homolog protein 2</fullName>
    </alternativeName>
    <alternativeName>
        <fullName evidence="19">Ribonuclease Z 2</fullName>
    </alternativeName>
    <alternativeName>
        <fullName evidence="20">tRNA 3 endonuclease 2</fullName>
    </alternativeName>
    <alternativeName>
        <fullName evidence="18">tRNase Z 2</fullName>
    </alternativeName>
</protein>
<dbReference type="OrthoDB" id="527344at2759"/>
<evidence type="ECO:0000256" key="1">
    <source>
        <dbReference type="ARBA" id="ARBA00000402"/>
    </source>
</evidence>
<evidence type="ECO:0000256" key="8">
    <source>
        <dbReference type="ARBA" id="ARBA00022553"/>
    </source>
</evidence>
<keyword evidence="9" id="KW-0819">tRNA processing</keyword>
<keyword evidence="10" id="KW-0540">Nuclease</keyword>
<evidence type="ECO:0000256" key="22">
    <source>
        <dbReference type="ARBA" id="ARBA00046098"/>
    </source>
</evidence>
<evidence type="ECO:0000256" key="15">
    <source>
        <dbReference type="ARBA" id="ARBA00022946"/>
    </source>
</evidence>
<dbReference type="Pfam" id="PF23023">
    <property type="entry name" value="Anti-Pycsar_Apyc1"/>
    <property type="match status" value="1"/>
</dbReference>
<dbReference type="GO" id="GO:1990180">
    <property type="term" value="P:mitochondrial tRNA 3'-end processing"/>
    <property type="evidence" value="ECO:0007669"/>
    <property type="project" value="TreeGrafter"/>
</dbReference>
<dbReference type="PANTHER" id="PTHR12553">
    <property type="entry name" value="ZINC PHOSPHODIESTERASE ELAC PROTEIN 2"/>
    <property type="match status" value="1"/>
</dbReference>
<evidence type="ECO:0000256" key="3">
    <source>
        <dbReference type="ARBA" id="ARBA00004123"/>
    </source>
</evidence>
<evidence type="ECO:0000256" key="10">
    <source>
        <dbReference type="ARBA" id="ARBA00022722"/>
    </source>
</evidence>
<keyword evidence="11" id="KW-0479">Metal-binding</keyword>
<evidence type="ECO:0000256" key="7">
    <source>
        <dbReference type="ARBA" id="ARBA00013357"/>
    </source>
</evidence>
<evidence type="ECO:0000256" key="18">
    <source>
        <dbReference type="ARBA" id="ARBA00030689"/>
    </source>
</evidence>
<dbReference type="GO" id="GO:0046872">
    <property type="term" value="F:metal ion binding"/>
    <property type="evidence" value="ECO:0007669"/>
    <property type="project" value="UniProtKB-KW"/>
</dbReference>
<dbReference type="GO" id="GO:0042645">
    <property type="term" value="C:mitochondrial nucleoid"/>
    <property type="evidence" value="ECO:0007669"/>
    <property type="project" value="UniProtKB-ARBA"/>
</dbReference>
<evidence type="ECO:0000256" key="19">
    <source>
        <dbReference type="ARBA" id="ARBA00030729"/>
    </source>
</evidence>
<evidence type="ECO:0000256" key="5">
    <source>
        <dbReference type="ARBA" id="ARBA00007823"/>
    </source>
</evidence>
<keyword evidence="8" id="KW-0597">Phosphoprotein</keyword>
<dbReference type="InterPro" id="IPR001279">
    <property type="entry name" value="Metallo-B-lactamas"/>
</dbReference>
<evidence type="ECO:0000256" key="11">
    <source>
        <dbReference type="ARBA" id="ARBA00022723"/>
    </source>
</evidence>
<evidence type="ECO:0000256" key="24">
    <source>
        <dbReference type="SAM" id="MobiDB-lite"/>
    </source>
</evidence>
<evidence type="ECO:0000256" key="14">
    <source>
        <dbReference type="ARBA" id="ARBA00022833"/>
    </source>
</evidence>
<evidence type="ECO:0000256" key="23">
    <source>
        <dbReference type="ARBA" id="ARBA00047136"/>
    </source>
</evidence>
<dbReference type="EMBL" id="MVBO01000145">
    <property type="protein sequence ID" value="OZJ02530.1"/>
    <property type="molecule type" value="Genomic_DNA"/>
</dbReference>
<accession>A0A261XW01</accession>
<comment type="subunit">
    <text evidence="23">Homodimer. Interacts with PTCD1.</text>
</comment>
<reference evidence="26 27" key="1">
    <citation type="journal article" date="2017" name="Mycologia">
        <title>Bifiguratus adelaidae, gen. et sp. nov., a new member of Mucoromycotina in endophytic and soil-dwelling habitats.</title>
        <authorList>
            <person name="Torres-Cruz T.J."/>
            <person name="Billingsley Tobias T.L."/>
            <person name="Almatruk M."/>
            <person name="Hesse C."/>
            <person name="Kuske C.R."/>
            <person name="Desiro A."/>
            <person name="Benucci G.M."/>
            <person name="Bonito G."/>
            <person name="Stajich J.E."/>
            <person name="Dunlap C."/>
            <person name="Arnold A.E."/>
            <person name="Porras-Alfaro A."/>
        </authorList>
    </citation>
    <scope>NUCLEOTIDE SEQUENCE [LARGE SCALE GENOMIC DNA]</scope>
    <source>
        <strain evidence="26 27">AZ0501</strain>
    </source>
</reference>
<feature type="domain" description="Metallo-beta-lactamase" evidence="25">
    <location>
        <begin position="583"/>
        <end position="804"/>
    </location>
</feature>
<keyword evidence="13" id="KW-0378">Hydrolase</keyword>
<dbReference type="CDD" id="cd07718">
    <property type="entry name" value="RNaseZ_ELAC1_ELAC2-C-term-like_MBL-fold"/>
    <property type="match status" value="1"/>
</dbReference>
<dbReference type="InterPro" id="IPR047151">
    <property type="entry name" value="RNZ2-like"/>
</dbReference>
<proteinExistence type="inferred from homology"/>
<evidence type="ECO:0000256" key="21">
    <source>
        <dbReference type="ARBA" id="ARBA00032616"/>
    </source>
</evidence>
<comment type="caution">
    <text evidence="26">The sequence shown here is derived from an EMBL/GenBank/DDBJ whole genome shotgun (WGS) entry which is preliminary data.</text>
</comment>
<dbReference type="PANTHER" id="PTHR12553:SF49">
    <property type="entry name" value="ZINC PHOSPHODIESTERASE ELAC PROTEIN 2"/>
    <property type="match status" value="1"/>
</dbReference>
<dbReference type="Gene3D" id="3.60.15.10">
    <property type="entry name" value="Ribonuclease Z/Hydroxyacylglutathione hydrolase-like"/>
    <property type="match status" value="2"/>
</dbReference>
<keyword evidence="27" id="KW-1185">Reference proteome</keyword>
<organism evidence="26 27">
    <name type="scientific">Bifiguratus adelaidae</name>
    <dbReference type="NCBI Taxonomy" id="1938954"/>
    <lineage>
        <taxon>Eukaryota</taxon>
        <taxon>Fungi</taxon>
        <taxon>Fungi incertae sedis</taxon>
        <taxon>Mucoromycota</taxon>
        <taxon>Mucoromycotina</taxon>
        <taxon>Endogonomycetes</taxon>
        <taxon>Endogonales</taxon>
        <taxon>Endogonales incertae sedis</taxon>
        <taxon>Bifiguratus</taxon>
    </lineage>
</organism>
<dbReference type="SMART" id="SM00849">
    <property type="entry name" value="Lactamase_B"/>
    <property type="match status" value="1"/>
</dbReference>
<comment type="cofactor">
    <cofactor evidence="2">
        <name>Zn(2+)</name>
        <dbReference type="ChEBI" id="CHEBI:29105"/>
    </cofactor>
</comment>
<keyword evidence="12" id="KW-0255">Endonuclease</keyword>
<keyword evidence="17" id="KW-0539">Nucleus</keyword>
<dbReference type="InterPro" id="IPR036866">
    <property type="entry name" value="RibonucZ/Hydroxyglut_hydro"/>
</dbReference>
<keyword evidence="16" id="KW-0496">Mitochondrion</keyword>
<evidence type="ECO:0000256" key="4">
    <source>
        <dbReference type="ARBA" id="ARBA00004305"/>
    </source>
</evidence>